<name>A0A7Z7ZW29_LACLC</name>
<accession>A0A7Z7ZW29</accession>
<protein>
    <submittedName>
        <fullName evidence="1">Uncharacterized protein</fullName>
    </submittedName>
</protein>
<gene>
    <name evidence="1" type="ORF">LL1196_2574</name>
</gene>
<organism evidence="1 2">
    <name type="scientific">Lactococcus lactis subsp. cremoris</name>
    <name type="common">Streptococcus cremoris</name>
    <dbReference type="NCBI Taxonomy" id="1359"/>
    <lineage>
        <taxon>Bacteria</taxon>
        <taxon>Bacillati</taxon>
        <taxon>Bacillota</taxon>
        <taxon>Bacilli</taxon>
        <taxon>Lactobacillales</taxon>
        <taxon>Streptococcaceae</taxon>
        <taxon>Lactococcus</taxon>
    </lineage>
</organism>
<proteinExistence type="predicted"/>
<evidence type="ECO:0000313" key="1">
    <source>
        <dbReference type="EMBL" id="QSD64178.1"/>
    </source>
</evidence>
<evidence type="ECO:0000313" key="2">
    <source>
        <dbReference type="Proteomes" id="UP000663552"/>
    </source>
</evidence>
<dbReference type="AlphaFoldDB" id="A0A7Z7ZW29"/>
<dbReference type="Proteomes" id="UP000663552">
    <property type="component" value="Chromosome"/>
</dbReference>
<sequence>MKKSYFSKSFNLNIYLFIISALGFLFSTMLNYLILRLDNIKLLSPPTLQHLTKLHHSALLVSSLVLTCLVLSVTAEVISRSLTDSVLNYLKSIFATVRFRQFARQNERINKTPTDTSTQISVNPIFRDFNRAVGKSVVDITRQKIFVYIKIPRSQQSQKILREMEAMIKEEISSRNPDYYFSSPERFKNHLWFIGTKR</sequence>
<reference evidence="1" key="1">
    <citation type="journal article" date="2020" name="Mol. Microbiol.">
        <title>The CWPS Rubik's cube: Linking diversity of cell wall polysaccharide structures with the encoded biosynthetic machinery of selected Lactococcus lactis strains.</title>
        <authorList>
            <person name="Mahony J."/>
            <person name="Frantzen C."/>
            <person name="Vinogradov E."/>
            <person name="Sadovskaya I."/>
            <person name="Theodorou I."/>
            <person name="Kelleher P."/>
            <person name="Chapot-Chartier M.P."/>
            <person name="Cambillau C."/>
            <person name="Holo H."/>
            <person name="van Sinderen D."/>
        </authorList>
    </citation>
    <scope>NUCLEOTIDE SEQUENCE</scope>
    <source>
        <strain evidence="1">1196</strain>
    </source>
</reference>
<dbReference type="EMBL" id="CP032148">
    <property type="protein sequence ID" value="QSD64178.1"/>
    <property type="molecule type" value="Genomic_DNA"/>
</dbReference>